<keyword evidence="12" id="KW-0464">Manganese</keyword>
<evidence type="ECO:0000256" key="3">
    <source>
        <dbReference type="ARBA" id="ARBA00004922"/>
    </source>
</evidence>
<dbReference type="OrthoDB" id="2139606at2759"/>
<evidence type="ECO:0000259" key="13">
    <source>
        <dbReference type="PROSITE" id="PS51304"/>
    </source>
</evidence>
<evidence type="ECO:0000256" key="4">
    <source>
        <dbReference type="ARBA" id="ARBA00008661"/>
    </source>
</evidence>
<dbReference type="OMA" id="LEIPCGL"/>
<keyword evidence="6 14" id="KW-0808">Transferase</keyword>
<sequence length="621" mass="70110">MKKWSGGTLIGILTVLLFFRYSYLFQPRIVITAPQMLQKQKKQQQYTFWNSNPSLNFTPKPHLLHNLTGLVELYSLPLSSSRSTLLWPHIRDLLSRSDSLPDTATGIREASVAWKQLAQAIDRANASDVDFDHRRCPFSVTGNRTLEVPCGLVQDSAVTVVGLPRGGNESSGFQIEMISGSRDDDEGLQRSVILRYRVRLDRDFIEQNAKSVDKGWGVEETCPSSIANASLHSSSGNHRVDGLVTCSEQATRGKGSNGGGSGSSDILGTNFPFVKEHVFTATLWAGLEGFHMNVNGKHETSFTYRERLEPWLVNEVKVSGDLDVLSSIVNGLPVTEDWKTMFGSVEDLRAPPVVDVIAANGNSKKRKKRRLLLIGVFSTAGNFERRMAIRRSWMQYKAVRSGQVAVRFFTGLHKSSEVNLELWNEAETYEDIQLMPFVDYYSLISLKTIGICIFGTEILAAKYIMKTDDDAFVRIDEIVSILKNFDENGLLYGSISFDSEPHRDQESKWYISPEEWMRSSYPPWAHGPGYIISRDIAKFVVNGHQRRNLRLFKLEDVAMGIWVSEFKNSGQRVRYVNDDRFHSDSCGDGYVVAHYQGPRLMLCLWKKIQSLEQDDVPMCCV</sequence>
<evidence type="ECO:0000256" key="10">
    <source>
        <dbReference type="ARBA" id="ARBA00023034"/>
    </source>
</evidence>
<reference evidence="15" key="1">
    <citation type="journal article" date="2016" name="Nature">
        <title>The genome of the seagrass Zostera marina reveals angiosperm adaptation to the sea.</title>
        <authorList>
            <person name="Olsen J.L."/>
            <person name="Rouze P."/>
            <person name="Verhelst B."/>
            <person name="Lin Y.-C."/>
            <person name="Bayer T."/>
            <person name="Collen J."/>
            <person name="Dattolo E."/>
            <person name="De Paoli E."/>
            <person name="Dittami S."/>
            <person name="Maumus F."/>
            <person name="Michel G."/>
            <person name="Kersting A."/>
            <person name="Lauritano C."/>
            <person name="Lohaus R."/>
            <person name="Toepel M."/>
            <person name="Tonon T."/>
            <person name="Vanneste K."/>
            <person name="Amirebrahimi M."/>
            <person name="Brakel J."/>
            <person name="Bostroem C."/>
            <person name="Chovatia M."/>
            <person name="Grimwood J."/>
            <person name="Jenkins J.W."/>
            <person name="Jueterbock A."/>
            <person name="Mraz A."/>
            <person name="Stam W.T."/>
            <person name="Tice H."/>
            <person name="Bornberg-Bauer E."/>
            <person name="Green P.J."/>
            <person name="Pearson G.A."/>
            <person name="Procaccini G."/>
            <person name="Duarte C.M."/>
            <person name="Schmutz J."/>
            <person name="Reusch T.B.H."/>
            <person name="Van de Peer Y."/>
        </authorList>
    </citation>
    <scope>NUCLEOTIDE SEQUENCE [LARGE SCALE GENOMIC DNA]</scope>
    <source>
        <strain evidence="15">cv. Finnish</strain>
    </source>
</reference>
<dbReference type="GO" id="GO:0030246">
    <property type="term" value="F:carbohydrate binding"/>
    <property type="evidence" value="ECO:0007669"/>
    <property type="project" value="InterPro"/>
</dbReference>
<keyword evidence="11" id="KW-0472">Membrane</keyword>
<comment type="pathway">
    <text evidence="3">Protein modification; protein glycosylation.</text>
</comment>
<dbReference type="PANTHER" id="PTHR11214">
    <property type="entry name" value="BETA-1,3-N-ACETYLGLUCOSAMINYLTRANSFERASE"/>
    <property type="match status" value="1"/>
</dbReference>
<dbReference type="SUPFAM" id="SSF53448">
    <property type="entry name" value="Nucleotide-diphospho-sugar transferases"/>
    <property type="match status" value="1"/>
</dbReference>
<comment type="cofactor">
    <cofactor evidence="1">
        <name>Mn(2+)</name>
        <dbReference type="ChEBI" id="CHEBI:29035"/>
    </cofactor>
</comment>
<keyword evidence="5 14" id="KW-0328">Glycosyltransferase</keyword>
<dbReference type="PROSITE" id="PS51304">
    <property type="entry name" value="GALECTIN"/>
    <property type="match status" value="1"/>
</dbReference>
<name>A0A0K9NIV7_ZOSMR</name>
<evidence type="ECO:0000256" key="8">
    <source>
        <dbReference type="ARBA" id="ARBA00022968"/>
    </source>
</evidence>
<dbReference type="EMBL" id="LFYR01002147">
    <property type="protein sequence ID" value="KMZ56686.1"/>
    <property type="molecule type" value="Genomic_DNA"/>
</dbReference>
<keyword evidence="15" id="KW-1185">Reference proteome</keyword>
<proteinExistence type="inferred from homology"/>
<feature type="domain" description="Galectin" evidence="13">
    <location>
        <begin position="144"/>
        <end position="331"/>
    </location>
</feature>
<dbReference type="STRING" id="29655.A0A0K9NIV7"/>
<evidence type="ECO:0000256" key="7">
    <source>
        <dbReference type="ARBA" id="ARBA00022692"/>
    </source>
</evidence>
<dbReference type="GO" id="GO:0008378">
    <property type="term" value="F:galactosyltransferase activity"/>
    <property type="evidence" value="ECO:0000318"/>
    <property type="project" value="GO_Central"/>
</dbReference>
<evidence type="ECO:0000256" key="1">
    <source>
        <dbReference type="ARBA" id="ARBA00001936"/>
    </source>
</evidence>
<evidence type="ECO:0000313" key="14">
    <source>
        <dbReference type="EMBL" id="KMZ56686.1"/>
    </source>
</evidence>
<dbReference type="Proteomes" id="UP000036987">
    <property type="component" value="Unassembled WGS sequence"/>
</dbReference>
<organism evidence="14 15">
    <name type="scientific">Zostera marina</name>
    <name type="common">Eelgrass</name>
    <dbReference type="NCBI Taxonomy" id="29655"/>
    <lineage>
        <taxon>Eukaryota</taxon>
        <taxon>Viridiplantae</taxon>
        <taxon>Streptophyta</taxon>
        <taxon>Embryophyta</taxon>
        <taxon>Tracheophyta</taxon>
        <taxon>Spermatophyta</taxon>
        <taxon>Magnoliopsida</taxon>
        <taxon>Liliopsida</taxon>
        <taxon>Zosteraceae</taxon>
        <taxon>Zostera</taxon>
    </lineage>
</organism>
<dbReference type="UniPathway" id="UPA00378"/>
<comment type="caution">
    <text evidence="14">The sequence shown here is derived from an EMBL/GenBank/DDBJ whole genome shotgun (WGS) entry which is preliminary data.</text>
</comment>
<dbReference type="InterPro" id="IPR001079">
    <property type="entry name" value="Galectin_CRD"/>
</dbReference>
<dbReference type="Pfam" id="PF01762">
    <property type="entry name" value="Galactosyl_T"/>
    <property type="match status" value="1"/>
</dbReference>
<dbReference type="Pfam" id="PF00337">
    <property type="entry name" value="Gal-bind_lectin"/>
    <property type="match status" value="1"/>
</dbReference>
<dbReference type="SMART" id="SM00908">
    <property type="entry name" value="Gal-bind_lectin"/>
    <property type="match status" value="1"/>
</dbReference>
<evidence type="ECO:0000256" key="5">
    <source>
        <dbReference type="ARBA" id="ARBA00022676"/>
    </source>
</evidence>
<keyword evidence="8" id="KW-0735">Signal-anchor</keyword>
<dbReference type="Gene3D" id="2.60.120.200">
    <property type="match status" value="1"/>
</dbReference>
<dbReference type="AlphaFoldDB" id="A0A0K9NIV7"/>
<dbReference type="InterPro" id="IPR002659">
    <property type="entry name" value="Glyco_trans_31"/>
</dbReference>
<keyword evidence="10" id="KW-0333">Golgi apparatus</keyword>
<comment type="subcellular location">
    <subcellularLocation>
        <location evidence="2">Golgi apparatus membrane</location>
        <topology evidence="2">Single-pass type II membrane protein</topology>
    </subcellularLocation>
</comment>
<comment type="similarity">
    <text evidence="4">Belongs to the glycosyltransferase 31 family.</text>
</comment>
<accession>A0A0K9NIV7</accession>
<dbReference type="GO" id="GO:1901137">
    <property type="term" value="P:carbohydrate derivative biosynthetic process"/>
    <property type="evidence" value="ECO:0007669"/>
    <property type="project" value="UniProtKB-ARBA"/>
</dbReference>
<dbReference type="InterPro" id="IPR029044">
    <property type="entry name" value="Nucleotide-diphossugar_trans"/>
</dbReference>
<evidence type="ECO:0000256" key="11">
    <source>
        <dbReference type="ARBA" id="ARBA00023136"/>
    </source>
</evidence>
<evidence type="ECO:0000256" key="2">
    <source>
        <dbReference type="ARBA" id="ARBA00004323"/>
    </source>
</evidence>
<dbReference type="SUPFAM" id="SSF49899">
    <property type="entry name" value="Concanavalin A-like lectins/glucanases"/>
    <property type="match status" value="1"/>
</dbReference>
<dbReference type="Gene3D" id="3.90.550.50">
    <property type="match status" value="1"/>
</dbReference>
<protein>
    <submittedName>
        <fullName evidence="14">N-glycan beta-1,3-galactosyltransferase, family GT31</fullName>
    </submittedName>
</protein>
<keyword evidence="9" id="KW-1133">Transmembrane helix</keyword>
<evidence type="ECO:0000256" key="6">
    <source>
        <dbReference type="ARBA" id="ARBA00022679"/>
    </source>
</evidence>
<dbReference type="GO" id="GO:0000139">
    <property type="term" value="C:Golgi membrane"/>
    <property type="evidence" value="ECO:0000318"/>
    <property type="project" value="GO_Central"/>
</dbReference>
<evidence type="ECO:0000256" key="12">
    <source>
        <dbReference type="ARBA" id="ARBA00023211"/>
    </source>
</evidence>
<keyword evidence="7" id="KW-0812">Transmembrane</keyword>
<evidence type="ECO:0000256" key="9">
    <source>
        <dbReference type="ARBA" id="ARBA00022989"/>
    </source>
</evidence>
<dbReference type="PANTHER" id="PTHR11214:SF3">
    <property type="entry name" value="BETA-1,3-GALACTOSYLTRANSFERASE 6"/>
    <property type="match status" value="1"/>
</dbReference>
<evidence type="ECO:0000313" key="15">
    <source>
        <dbReference type="Proteomes" id="UP000036987"/>
    </source>
</evidence>
<dbReference type="InterPro" id="IPR013320">
    <property type="entry name" value="ConA-like_dom_sf"/>
</dbReference>
<gene>
    <name evidence="14" type="ORF">ZOSMA_92G00470</name>
</gene>